<gene>
    <name evidence="2" type="ORF">EgrG_000494000</name>
</gene>
<dbReference type="AlphaFoldDB" id="A0A068WHN5"/>
<name>A0A068WHN5_ECHGR</name>
<sequence>MIPVPPPTWHFIPSILLQLSAAIQRQVVSHRSFSISQSAIEGEIHDEKEEEEEEESAGPPDYASSPHPTLLQVLRNRGLIGMS</sequence>
<dbReference type="Proteomes" id="UP000492820">
    <property type="component" value="Unassembled WGS sequence"/>
</dbReference>
<reference evidence="4" key="3">
    <citation type="submission" date="2020-10" db="UniProtKB">
        <authorList>
            <consortium name="WormBaseParasite"/>
        </authorList>
    </citation>
    <scope>IDENTIFICATION</scope>
</reference>
<protein>
    <submittedName>
        <fullName evidence="4">Secreted protein</fullName>
    </submittedName>
</protein>
<evidence type="ECO:0000313" key="3">
    <source>
        <dbReference type="Proteomes" id="UP000492820"/>
    </source>
</evidence>
<feature type="region of interest" description="Disordered" evidence="1">
    <location>
        <begin position="38"/>
        <end position="69"/>
    </location>
</feature>
<accession>A0A068WHN5</accession>
<evidence type="ECO:0000313" key="4">
    <source>
        <dbReference type="WBParaSite" id="EgrG_000494000"/>
    </source>
</evidence>
<evidence type="ECO:0000313" key="2">
    <source>
        <dbReference type="EMBL" id="CDS19612.1"/>
    </source>
</evidence>
<reference evidence="2 3" key="1">
    <citation type="journal article" date="2013" name="Nature">
        <title>The genomes of four tapeworm species reveal adaptations to parasitism.</title>
        <authorList>
            <person name="Tsai I.J."/>
            <person name="Zarowiecki M."/>
            <person name="Holroyd N."/>
            <person name="Garciarrubio A."/>
            <person name="Sanchez-Flores A."/>
            <person name="Brooks K.L."/>
            <person name="Tracey A."/>
            <person name="Bobes R.J."/>
            <person name="Fragoso G."/>
            <person name="Sciutto E."/>
            <person name="Aslett M."/>
            <person name="Beasley H."/>
            <person name="Bennett H.M."/>
            <person name="Cai J."/>
            <person name="Camicia F."/>
            <person name="Clark R."/>
            <person name="Cucher M."/>
            <person name="De Silva N."/>
            <person name="Day T.A."/>
            <person name="Deplazes P."/>
            <person name="Estrada K."/>
            <person name="Fernandez C."/>
            <person name="Holland P.W."/>
            <person name="Hou J."/>
            <person name="Hu S."/>
            <person name="Huckvale T."/>
            <person name="Hung S.S."/>
            <person name="Kamenetzky L."/>
            <person name="Keane J.A."/>
            <person name="Kiss F."/>
            <person name="Koziol U."/>
            <person name="Lambert O."/>
            <person name="Liu K."/>
            <person name="Luo X."/>
            <person name="Luo Y."/>
            <person name="Macchiaroli N."/>
            <person name="Nichol S."/>
            <person name="Paps J."/>
            <person name="Parkinson J."/>
            <person name="Pouchkina-Stantcheva N."/>
            <person name="Riddiford N."/>
            <person name="Rosenzvit M."/>
            <person name="Salinas G."/>
            <person name="Wasmuth J.D."/>
            <person name="Zamanian M."/>
            <person name="Zheng Y."/>
            <person name="Cai X."/>
            <person name="Soberon X."/>
            <person name="Olson P.D."/>
            <person name="Laclette J.P."/>
            <person name="Brehm K."/>
            <person name="Berriman M."/>
            <person name="Garciarrubio A."/>
            <person name="Bobes R.J."/>
            <person name="Fragoso G."/>
            <person name="Sanchez-Flores A."/>
            <person name="Estrada K."/>
            <person name="Cevallos M.A."/>
            <person name="Morett E."/>
            <person name="Gonzalez V."/>
            <person name="Portillo T."/>
            <person name="Ochoa-Leyva A."/>
            <person name="Jose M.V."/>
            <person name="Sciutto E."/>
            <person name="Landa A."/>
            <person name="Jimenez L."/>
            <person name="Valdes V."/>
            <person name="Carrero J.C."/>
            <person name="Larralde C."/>
            <person name="Morales-Montor J."/>
            <person name="Limon-Lason J."/>
            <person name="Soberon X."/>
            <person name="Laclette J.P."/>
        </authorList>
    </citation>
    <scope>NUCLEOTIDE SEQUENCE [LARGE SCALE GENOMIC DNA]</scope>
</reference>
<reference evidence="2" key="2">
    <citation type="submission" date="2014-06" db="EMBL/GenBank/DDBJ databases">
        <authorList>
            <person name="Aslett M."/>
        </authorList>
    </citation>
    <scope>NUCLEOTIDE SEQUENCE</scope>
</reference>
<dbReference type="WBParaSite" id="EgrG_000494000">
    <property type="protein sequence ID" value="EgrG_000494000"/>
    <property type="gene ID" value="EgrG_000494000"/>
</dbReference>
<proteinExistence type="predicted"/>
<organism evidence="2">
    <name type="scientific">Echinococcus granulosus</name>
    <name type="common">Hydatid tapeworm</name>
    <dbReference type="NCBI Taxonomy" id="6210"/>
    <lineage>
        <taxon>Eukaryota</taxon>
        <taxon>Metazoa</taxon>
        <taxon>Spiralia</taxon>
        <taxon>Lophotrochozoa</taxon>
        <taxon>Platyhelminthes</taxon>
        <taxon>Cestoda</taxon>
        <taxon>Eucestoda</taxon>
        <taxon>Cyclophyllidea</taxon>
        <taxon>Taeniidae</taxon>
        <taxon>Echinococcus</taxon>
        <taxon>Echinococcus granulosus group</taxon>
    </lineage>
</organism>
<dbReference type="EMBL" id="LK028579">
    <property type="protein sequence ID" value="CDS19612.1"/>
    <property type="molecule type" value="Genomic_DNA"/>
</dbReference>
<evidence type="ECO:0000256" key="1">
    <source>
        <dbReference type="SAM" id="MobiDB-lite"/>
    </source>
</evidence>